<evidence type="ECO:0000256" key="11">
    <source>
        <dbReference type="HAMAP-Rule" id="MF_00228"/>
    </source>
</evidence>
<evidence type="ECO:0000256" key="4">
    <source>
        <dbReference type="ARBA" id="ARBA00022679"/>
    </source>
</evidence>
<dbReference type="GO" id="GO:0009229">
    <property type="term" value="P:thiamine diphosphate biosynthetic process"/>
    <property type="evidence" value="ECO:0007669"/>
    <property type="project" value="UniProtKB-UniRule"/>
</dbReference>
<feature type="binding site" evidence="11">
    <location>
        <position position="193"/>
    </location>
    <ligand>
        <name>substrate</name>
    </ligand>
</feature>
<dbReference type="RefSeq" id="WP_022381828.1">
    <property type="nucleotide sequence ID" value="NZ_AP019697.1"/>
</dbReference>
<comment type="function">
    <text evidence="11">Catalyzes the phosphorylation of the hydroxyl group of 4-methyl-5-beta-hydroxyethylthiazole (THZ).</text>
</comment>
<dbReference type="KEGG" id="dho:Dia5BBH33_12230"/>
<evidence type="ECO:0000256" key="1">
    <source>
        <dbReference type="ARBA" id="ARBA00001771"/>
    </source>
</evidence>
<keyword evidence="6 11" id="KW-0547">Nucleotide-binding</keyword>
<dbReference type="HAMAP" id="MF_00228">
    <property type="entry name" value="Thz_kinase"/>
    <property type="match status" value="1"/>
</dbReference>
<gene>
    <name evidence="11" type="primary">thiM</name>
    <name evidence="12" type="ORF">Dia5BBH33_12230</name>
</gene>
<dbReference type="NCBIfam" id="TIGR00694">
    <property type="entry name" value="thiM"/>
    <property type="match status" value="1"/>
</dbReference>
<dbReference type="PRINTS" id="PR01099">
    <property type="entry name" value="HYETHTZKNASE"/>
</dbReference>
<name>A0A8D4UUM0_9FIRM</name>
<keyword evidence="10 11" id="KW-0784">Thiamine biosynthesis</keyword>
<keyword evidence="8 11" id="KW-0067">ATP-binding</keyword>
<dbReference type="GO" id="GO:0004417">
    <property type="term" value="F:hydroxyethylthiazole kinase activity"/>
    <property type="evidence" value="ECO:0007669"/>
    <property type="project" value="UniProtKB-UniRule"/>
</dbReference>
<proteinExistence type="inferred from homology"/>
<reference evidence="13" key="1">
    <citation type="submission" date="2019-05" db="EMBL/GenBank/DDBJ databases">
        <title>Complete genome sequencing of Dialister sp. strain 5BBH33.</title>
        <authorList>
            <person name="Sakamoto M."/>
            <person name="Murakami T."/>
            <person name="Mori H."/>
        </authorList>
    </citation>
    <scope>NUCLEOTIDE SEQUENCE [LARGE SCALE GENOMIC DNA]</scope>
    <source>
        <strain evidence="13">5BBH33</strain>
    </source>
</reference>
<dbReference type="NCBIfam" id="NF006830">
    <property type="entry name" value="PRK09355.1"/>
    <property type="match status" value="1"/>
</dbReference>
<dbReference type="SUPFAM" id="SSF53613">
    <property type="entry name" value="Ribokinase-like"/>
    <property type="match status" value="1"/>
</dbReference>
<keyword evidence="7 11" id="KW-0418">Kinase</keyword>
<dbReference type="Proteomes" id="UP000320585">
    <property type="component" value="Chromosome"/>
</dbReference>
<dbReference type="PIRSF" id="PIRSF000513">
    <property type="entry name" value="Thz_kinase"/>
    <property type="match status" value="1"/>
</dbReference>
<evidence type="ECO:0000313" key="12">
    <source>
        <dbReference type="EMBL" id="BBK25288.1"/>
    </source>
</evidence>
<evidence type="ECO:0000256" key="9">
    <source>
        <dbReference type="ARBA" id="ARBA00022842"/>
    </source>
</evidence>
<dbReference type="OrthoDB" id="9778146at2"/>
<dbReference type="GO" id="GO:0000287">
    <property type="term" value="F:magnesium ion binding"/>
    <property type="evidence" value="ECO:0007669"/>
    <property type="project" value="UniProtKB-UniRule"/>
</dbReference>
<comment type="similarity">
    <text evidence="11">Belongs to the Thz kinase family.</text>
</comment>
<evidence type="ECO:0000256" key="5">
    <source>
        <dbReference type="ARBA" id="ARBA00022723"/>
    </source>
</evidence>
<dbReference type="GO" id="GO:0005524">
    <property type="term" value="F:ATP binding"/>
    <property type="evidence" value="ECO:0007669"/>
    <property type="project" value="UniProtKB-UniRule"/>
</dbReference>
<keyword evidence="4 11" id="KW-0808">Transferase</keyword>
<dbReference type="Gene3D" id="3.40.1190.20">
    <property type="match status" value="1"/>
</dbReference>
<comment type="catalytic activity">
    <reaction evidence="1 11">
        <text>5-(2-hydroxyethyl)-4-methylthiazole + ATP = 4-methyl-5-(2-phosphooxyethyl)-thiazole + ADP + H(+)</text>
        <dbReference type="Rhea" id="RHEA:24212"/>
        <dbReference type="ChEBI" id="CHEBI:15378"/>
        <dbReference type="ChEBI" id="CHEBI:17957"/>
        <dbReference type="ChEBI" id="CHEBI:30616"/>
        <dbReference type="ChEBI" id="CHEBI:58296"/>
        <dbReference type="ChEBI" id="CHEBI:456216"/>
        <dbReference type="EC" id="2.7.1.50"/>
    </reaction>
</comment>
<dbReference type="CDD" id="cd01170">
    <property type="entry name" value="THZ_kinase"/>
    <property type="match status" value="1"/>
</dbReference>
<evidence type="ECO:0000256" key="8">
    <source>
        <dbReference type="ARBA" id="ARBA00022840"/>
    </source>
</evidence>
<accession>A0A8D4UUM0</accession>
<dbReference type="Pfam" id="PF02110">
    <property type="entry name" value="HK"/>
    <property type="match status" value="1"/>
</dbReference>
<feature type="binding site" evidence="11">
    <location>
        <position position="42"/>
    </location>
    <ligand>
        <name>substrate</name>
    </ligand>
</feature>
<sequence length="268" mass="27928">MDTAECLKRVRERNPLVHHITNYVTVNDCANACLAVGGSPVMADALEEAADMSGISDALVLNIGTLNADKVKAMILAGKAANKKGIPVIFDPVGCGATSFRNRMAEELLKQVHMAVIRGNVSEIQSLAGKDAQTKGVDAGTTSGLDEAAATAKALALREKCIVIISGAKDIITDGNTTILITNGCPEMAQITGSGCMCTTVVGTFCAACSENLFDASKAAMMAMGISGEKAWAAYGVQGLGHFHMGLIDYLGKIDEEMIAKDGHFENG</sequence>
<keyword evidence="13" id="KW-1185">Reference proteome</keyword>
<evidence type="ECO:0000256" key="2">
    <source>
        <dbReference type="ARBA" id="ARBA00001946"/>
    </source>
</evidence>
<evidence type="ECO:0000256" key="3">
    <source>
        <dbReference type="ARBA" id="ARBA00004868"/>
    </source>
</evidence>
<dbReference type="GO" id="GO:0009228">
    <property type="term" value="P:thiamine biosynthetic process"/>
    <property type="evidence" value="ECO:0007669"/>
    <property type="project" value="UniProtKB-KW"/>
</dbReference>
<evidence type="ECO:0000256" key="6">
    <source>
        <dbReference type="ARBA" id="ARBA00022741"/>
    </source>
</evidence>
<evidence type="ECO:0000256" key="7">
    <source>
        <dbReference type="ARBA" id="ARBA00022777"/>
    </source>
</evidence>
<dbReference type="EMBL" id="AP019697">
    <property type="protein sequence ID" value="BBK25288.1"/>
    <property type="molecule type" value="Genomic_DNA"/>
</dbReference>
<dbReference type="GeneID" id="92716448"/>
<feature type="binding site" evidence="11">
    <location>
        <position position="118"/>
    </location>
    <ligand>
        <name>ATP</name>
        <dbReference type="ChEBI" id="CHEBI:30616"/>
    </ligand>
</feature>
<feature type="binding site" evidence="11">
    <location>
        <position position="166"/>
    </location>
    <ligand>
        <name>ATP</name>
        <dbReference type="ChEBI" id="CHEBI:30616"/>
    </ligand>
</feature>
<dbReference type="EC" id="2.7.1.50" evidence="11"/>
<keyword evidence="5 11" id="KW-0479">Metal-binding</keyword>
<dbReference type="InterPro" id="IPR029056">
    <property type="entry name" value="Ribokinase-like"/>
</dbReference>
<evidence type="ECO:0000313" key="13">
    <source>
        <dbReference type="Proteomes" id="UP000320585"/>
    </source>
</evidence>
<comment type="cofactor">
    <cofactor evidence="2 11">
        <name>Mg(2+)</name>
        <dbReference type="ChEBI" id="CHEBI:18420"/>
    </cofactor>
</comment>
<protein>
    <recommendedName>
        <fullName evidence="11">Hydroxyethylthiazole kinase</fullName>
        <ecNumber evidence="11">2.7.1.50</ecNumber>
    </recommendedName>
    <alternativeName>
        <fullName evidence="11">4-methyl-5-beta-hydroxyethylthiazole kinase</fullName>
        <shortName evidence="11">TH kinase</shortName>
        <shortName evidence="11">Thz kinase</shortName>
    </alternativeName>
</protein>
<organism evidence="12 13">
    <name type="scientific">Dialister hominis</name>
    <dbReference type="NCBI Taxonomy" id="2582419"/>
    <lineage>
        <taxon>Bacteria</taxon>
        <taxon>Bacillati</taxon>
        <taxon>Bacillota</taxon>
        <taxon>Negativicutes</taxon>
        <taxon>Veillonellales</taxon>
        <taxon>Veillonellaceae</taxon>
        <taxon>Dialister</taxon>
    </lineage>
</organism>
<dbReference type="InterPro" id="IPR000417">
    <property type="entry name" value="Hyethyz_kinase"/>
</dbReference>
<dbReference type="UniPathway" id="UPA00060">
    <property type="reaction ID" value="UER00139"/>
</dbReference>
<comment type="pathway">
    <text evidence="3 11">Cofactor biosynthesis; thiamine diphosphate biosynthesis; 4-methyl-5-(2-phosphoethyl)-thiazole from 5-(2-hydroxyethyl)-4-methylthiazole: step 1/1.</text>
</comment>
<dbReference type="AlphaFoldDB" id="A0A8D4UUM0"/>
<evidence type="ECO:0000256" key="10">
    <source>
        <dbReference type="ARBA" id="ARBA00022977"/>
    </source>
</evidence>
<keyword evidence="9 11" id="KW-0460">Magnesium</keyword>